<dbReference type="SUPFAM" id="SSF57756">
    <property type="entry name" value="Retrovirus zinc finger-like domains"/>
    <property type="match status" value="1"/>
</dbReference>
<dbReference type="PANTHER" id="PTHR37984">
    <property type="entry name" value="PROTEIN CBG26694"/>
    <property type="match status" value="1"/>
</dbReference>
<gene>
    <name evidence="8" type="primary">pol</name>
    <name evidence="8" type="ORF">T05_1091</name>
</gene>
<keyword evidence="2" id="KW-0460">Magnesium</keyword>
<organism evidence="8 9">
    <name type="scientific">Trichinella murrelli</name>
    <dbReference type="NCBI Taxonomy" id="144512"/>
    <lineage>
        <taxon>Eukaryota</taxon>
        <taxon>Metazoa</taxon>
        <taxon>Ecdysozoa</taxon>
        <taxon>Nematoda</taxon>
        <taxon>Enoplea</taxon>
        <taxon>Dorylaimia</taxon>
        <taxon>Trichinellida</taxon>
        <taxon>Trichinellidae</taxon>
        <taxon>Trichinella</taxon>
    </lineage>
</organism>
<dbReference type="InterPro" id="IPR000477">
    <property type="entry name" value="RT_dom"/>
</dbReference>
<comment type="caution">
    <text evidence="8">The sequence shown here is derived from an EMBL/GenBank/DDBJ whole genome shotgun (WGS) entry which is preliminary data.</text>
</comment>
<dbReference type="Proteomes" id="UP000055048">
    <property type="component" value="Unassembled WGS sequence"/>
</dbReference>
<dbReference type="InterPro" id="IPR050951">
    <property type="entry name" value="Retrovirus_Pol_polyprotein"/>
</dbReference>
<dbReference type="SUPFAM" id="SSF56672">
    <property type="entry name" value="DNA/RNA polymerases"/>
    <property type="match status" value="1"/>
</dbReference>
<dbReference type="InterPro" id="IPR036875">
    <property type="entry name" value="Znf_CCHC_sf"/>
</dbReference>
<dbReference type="Pfam" id="PF00078">
    <property type="entry name" value="RVT_1"/>
    <property type="match status" value="1"/>
</dbReference>
<evidence type="ECO:0000313" key="8">
    <source>
        <dbReference type="EMBL" id="KRX40031.1"/>
    </source>
</evidence>
<dbReference type="GO" id="GO:0015074">
    <property type="term" value="P:DNA integration"/>
    <property type="evidence" value="ECO:0007669"/>
    <property type="project" value="UniProtKB-KW"/>
</dbReference>
<feature type="region of interest" description="Disordered" evidence="6">
    <location>
        <begin position="576"/>
        <end position="678"/>
    </location>
</feature>
<dbReference type="GO" id="GO:0016779">
    <property type="term" value="F:nucleotidyltransferase activity"/>
    <property type="evidence" value="ECO:0007669"/>
    <property type="project" value="UniProtKB-KW"/>
</dbReference>
<dbReference type="AlphaFoldDB" id="A0A0V0TLX1"/>
<dbReference type="GO" id="GO:0003677">
    <property type="term" value="F:DNA binding"/>
    <property type="evidence" value="ECO:0007669"/>
    <property type="project" value="UniProtKB-KW"/>
</dbReference>
<dbReference type="InterPro" id="IPR043502">
    <property type="entry name" value="DNA/RNA_pol_sf"/>
</dbReference>
<dbReference type="GO" id="GO:0004190">
    <property type="term" value="F:aspartic-type endopeptidase activity"/>
    <property type="evidence" value="ECO:0007669"/>
    <property type="project" value="InterPro"/>
</dbReference>
<evidence type="ECO:0000256" key="4">
    <source>
        <dbReference type="ARBA" id="ARBA00022908"/>
    </source>
</evidence>
<evidence type="ECO:0000256" key="5">
    <source>
        <dbReference type="ARBA" id="ARBA00023125"/>
    </source>
</evidence>
<keyword evidence="9" id="KW-1185">Reference proteome</keyword>
<evidence type="ECO:0000256" key="1">
    <source>
        <dbReference type="ARBA" id="ARBA00022670"/>
    </source>
</evidence>
<keyword evidence="4" id="KW-0229">DNA integration</keyword>
<dbReference type="InterPro" id="IPR041577">
    <property type="entry name" value="RT_RNaseH_2"/>
</dbReference>
<evidence type="ECO:0000259" key="7">
    <source>
        <dbReference type="SMART" id="SM00343"/>
    </source>
</evidence>
<dbReference type="InterPro" id="IPR001969">
    <property type="entry name" value="Aspartic_peptidase_AS"/>
</dbReference>
<dbReference type="InterPro" id="IPR001878">
    <property type="entry name" value="Znf_CCHC"/>
</dbReference>
<evidence type="ECO:0000256" key="3">
    <source>
        <dbReference type="ARBA" id="ARBA00022884"/>
    </source>
</evidence>
<protein>
    <submittedName>
        <fullName evidence="8">Retrovirus-related Pol polyprotein from transposon gypsy</fullName>
    </submittedName>
</protein>
<evidence type="ECO:0000256" key="2">
    <source>
        <dbReference type="ARBA" id="ARBA00022842"/>
    </source>
</evidence>
<dbReference type="SUPFAM" id="SSF50630">
    <property type="entry name" value="Acid proteases"/>
    <property type="match status" value="1"/>
</dbReference>
<keyword evidence="1" id="KW-0645">Protease</keyword>
<dbReference type="GO" id="GO:0008270">
    <property type="term" value="F:zinc ion binding"/>
    <property type="evidence" value="ECO:0007669"/>
    <property type="project" value="InterPro"/>
</dbReference>
<proteinExistence type="predicted"/>
<dbReference type="Pfam" id="PF17919">
    <property type="entry name" value="RT_RNaseH_2"/>
    <property type="match status" value="1"/>
</dbReference>
<name>A0A0V0TLX1_9BILA</name>
<keyword evidence="1" id="KW-0378">Hydrolase</keyword>
<dbReference type="PANTHER" id="PTHR37984:SF9">
    <property type="entry name" value="INTEGRASE CATALYTIC DOMAIN-CONTAINING PROTEIN"/>
    <property type="match status" value="1"/>
</dbReference>
<dbReference type="Pfam" id="PF13650">
    <property type="entry name" value="Asp_protease_2"/>
    <property type="match status" value="1"/>
</dbReference>
<evidence type="ECO:0000313" key="9">
    <source>
        <dbReference type="Proteomes" id="UP000055048"/>
    </source>
</evidence>
<feature type="domain" description="CCHC-type" evidence="7">
    <location>
        <begin position="176"/>
        <end position="192"/>
    </location>
</feature>
<dbReference type="STRING" id="144512.A0A0V0TLX1"/>
<keyword evidence="5" id="KW-0238">DNA-binding</keyword>
<dbReference type="GO" id="GO:0004519">
    <property type="term" value="F:endonuclease activity"/>
    <property type="evidence" value="ECO:0007669"/>
    <property type="project" value="UniProtKB-KW"/>
</dbReference>
<sequence>MNKTLSLKKLAIDPTAPDAEKEWKFWLFQFQDFDCKTYDESIAKLNEVYVKPKNVIFARYEFISRKQRDGESLEEFLHALQQLSKNCEYKNVTAEQYREEMIRDAFINNMSSNEIRTRLLEHSVISLQETANKAMALNSAKENAKLYTKSDPIIHSVSAADPGIEMTNTSAAIKQECYFCGKRRHPRVNCPTRNTTCNNYGRVGHFAKVCRSASKRTVSISVTSLISSSSSSTATELKNAIVEAKINETNITALIDTGSSLSFIDERLCKTLEMKLLPADGKVLMASTSFQSRLTGCAIELHGFHYSNSKLHVLPNASPFLFANLSTNCKPVAVKSRRYSVAEAKFTNNEVRRLLAQNIIEEICCPWRAQTLVVTTDNHKKRTMIDYSQTINRFTLLDAYPLAKINDMRAYYQIPINARDKPYMAFEAGGRLYQFKRIPFGVTNGATCFQRVMDNILRVEKLKDTFVYVDNPAVDAFKALKKGIVNSVVTAIDDELPFTVETDASDHAIAATLSLLGKPVSFFSRMLSNSEQRHSSAEKKAAKIPQAEQWEEVIGIALHSIRTLLSTATNATPHERLFGYPRRTPTDVRETTGSLRHLTPVGGKCVAEDGSSDETQVGTGAPREEGEKGEKPEANDLTPENSESEEDTVTRDEPHQTPPRRSTRIRGAPQRLQDYVQY</sequence>
<dbReference type="GO" id="GO:0019899">
    <property type="term" value="F:enzyme binding"/>
    <property type="evidence" value="ECO:0007669"/>
    <property type="project" value="UniProtKB-ARBA"/>
</dbReference>
<dbReference type="Gene3D" id="2.40.70.10">
    <property type="entry name" value="Acid Proteases"/>
    <property type="match status" value="1"/>
</dbReference>
<dbReference type="PROSITE" id="PS00141">
    <property type="entry name" value="ASP_PROTEASE"/>
    <property type="match status" value="1"/>
</dbReference>
<feature type="domain" description="CCHC-type" evidence="7">
    <location>
        <begin position="196"/>
        <end position="212"/>
    </location>
</feature>
<dbReference type="GO" id="GO:0006508">
    <property type="term" value="P:proteolysis"/>
    <property type="evidence" value="ECO:0007669"/>
    <property type="project" value="UniProtKB-KW"/>
</dbReference>
<dbReference type="EMBL" id="JYDJ01000213">
    <property type="protein sequence ID" value="KRX40031.1"/>
    <property type="molecule type" value="Genomic_DNA"/>
</dbReference>
<dbReference type="GO" id="GO:0003723">
    <property type="term" value="F:RNA binding"/>
    <property type="evidence" value="ECO:0007669"/>
    <property type="project" value="UniProtKB-KW"/>
</dbReference>
<accession>A0A0V0TLX1</accession>
<dbReference type="InterPro" id="IPR021109">
    <property type="entry name" value="Peptidase_aspartic_dom_sf"/>
</dbReference>
<dbReference type="SMART" id="SM00343">
    <property type="entry name" value="ZnF_C2HC"/>
    <property type="match status" value="2"/>
</dbReference>
<keyword evidence="3" id="KW-0694">RNA-binding</keyword>
<dbReference type="Gene3D" id="3.10.10.10">
    <property type="entry name" value="HIV Type 1 Reverse Transcriptase, subunit A, domain 1"/>
    <property type="match status" value="1"/>
</dbReference>
<reference evidence="8 9" key="1">
    <citation type="submission" date="2015-01" db="EMBL/GenBank/DDBJ databases">
        <title>Evolution of Trichinella species and genotypes.</title>
        <authorList>
            <person name="Korhonen P.K."/>
            <person name="Edoardo P."/>
            <person name="Giuseppe L.R."/>
            <person name="Gasser R.B."/>
        </authorList>
    </citation>
    <scope>NUCLEOTIDE SEQUENCE [LARGE SCALE GENOMIC DNA]</scope>
    <source>
        <strain evidence="8">ISS417</strain>
    </source>
</reference>
<feature type="compositionally biased region" description="Basic and acidic residues" evidence="6">
    <location>
        <begin position="622"/>
        <end position="634"/>
    </location>
</feature>
<dbReference type="Gene3D" id="4.10.60.10">
    <property type="entry name" value="Zinc finger, CCHC-type"/>
    <property type="match status" value="1"/>
</dbReference>
<evidence type="ECO:0000256" key="6">
    <source>
        <dbReference type="SAM" id="MobiDB-lite"/>
    </source>
</evidence>
<dbReference type="CDD" id="cd00303">
    <property type="entry name" value="retropepsin_like"/>
    <property type="match status" value="1"/>
</dbReference>